<keyword evidence="2" id="KW-1185">Reference proteome</keyword>
<dbReference type="Gene3D" id="3.40.50.1110">
    <property type="entry name" value="SGNH hydrolase"/>
    <property type="match status" value="1"/>
</dbReference>
<dbReference type="InterPro" id="IPR036514">
    <property type="entry name" value="SGNH_hydro_sf"/>
</dbReference>
<evidence type="ECO:0000313" key="2">
    <source>
        <dbReference type="Proteomes" id="UP001458880"/>
    </source>
</evidence>
<protein>
    <submittedName>
        <fullName evidence="1">Uncharacterized protein</fullName>
    </submittedName>
</protein>
<comment type="caution">
    <text evidence="1">The sequence shown here is derived from an EMBL/GenBank/DDBJ whole genome shotgun (WGS) entry which is preliminary data.</text>
</comment>
<proteinExistence type="predicted"/>
<dbReference type="SUPFAM" id="SSF52266">
    <property type="entry name" value="SGNH hydrolase"/>
    <property type="match status" value="1"/>
</dbReference>
<sequence length="256" mass="28619">MTALSKRTLYEVHTQTDLCSTQNTFSQTETQIDEARVVIAESTRHNVVLLADSHGRGLAGMLGRTLNEATTVLGIVKPAAGIDTVAQSLQDEVKNLGKADTVIVMAGSNNQSLQDEVKNLGKADTVIVMAGSNNMSNCYDSDEIHKVVDHFRFIMDHTRHTNAIINTIPFTCFDNDINKIIEHINYKIFNLSKQYDHVNVLCINNIIYLEDYIRDGFHLKSKAKKLVCVVYGQLTQIVSETNLTTVFDNCDNYLFT</sequence>
<dbReference type="EMBL" id="JASPKY010000008">
    <property type="protein sequence ID" value="KAK9754340.1"/>
    <property type="molecule type" value="Genomic_DNA"/>
</dbReference>
<reference evidence="1 2" key="1">
    <citation type="journal article" date="2024" name="BMC Genomics">
        <title>De novo assembly and annotation of Popillia japonica's genome with initial clues to its potential as an invasive pest.</title>
        <authorList>
            <person name="Cucini C."/>
            <person name="Boschi S."/>
            <person name="Funari R."/>
            <person name="Cardaioli E."/>
            <person name="Iannotti N."/>
            <person name="Marturano G."/>
            <person name="Paoli F."/>
            <person name="Bruttini M."/>
            <person name="Carapelli A."/>
            <person name="Frati F."/>
            <person name="Nardi F."/>
        </authorList>
    </citation>
    <scope>NUCLEOTIDE SEQUENCE [LARGE SCALE GENOMIC DNA]</scope>
    <source>
        <strain evidence="1">DMR45628</strain>
    </source>
</reference>
<name>A0AAW1N9K5_POPJA</name>
<dbReference type="Proteomes" id="UP001458880">
    <property type="component" value="Unassembled WGS sequence"/>
</dbReference>
<gene>
    <name evidence="1" type="ORF">QE152_g1335</name>
</gene>
<dbReference type="AlphaFoldDB" id="A0AAW1N9K5"/>
<accession>A0AAW1N9K5</accession>
<organism evidence="1 2">
    <name type="scientific">Popillia japonica</name>
    <name type="common">Japanese beetle</name>
    <dbReference type="NCBI Taxonomy" id="7064"/>
    <lineage>
        <taxon>Eukaryota</taxon>
        <taxon>Metazoa</taxon>
        <taxon>Ecdysozoa</taxon>
        <taxon>Arthropoda</taxon>
        <taxon>Hexapoda</taxon>
        <taxon>Insecta</taxon>
        <taxon>Pterygota</taxon>
        <taxon>Neoptera</taxon>
        <taxon>Endopterygota</taxon>
        <taxon>Coleoptera</taxon>
        <taxon>Polyphaga</taxon>
        <taxon>Scarabaeiformia</taxon>
        <taxon>Scarabaeidae</taxon>
        <taxon>Rutelinae</taxon>
        <taxon>Popillia</taxon>
    </lineage>
</organism>
<evidence type="ECO:0000313" key="1">
    <source>
        <dbReference type="EMBL" id="KAK9754340.1"/>
    </source>
</evidence>